<dbReference type="InterPro" id="IPR022892">
    <property type="entry name" value="RNaseHI"/>
</dbReference>
<dbReference type="Gene3D" id="3.30.420.10">
    <property type="entry name" value="Ribonuclease H-like superfamily/Ribonuclease H"/>
    <property type="match status" value="1"/>
</dbReference>
<evidence type="ECO:0000256" key="3">
    <source>
        <dbReference type="ARBA" id="ARBA00011245"/>
    </source>
</evidence>
<dbReference type="Pfam" id="PF01693">
    <property type="entry name" value="Cauli_VI"/>
    <property type="match status" value="1"/>
</dbReference>
<keyword evidence="8 10" id="KW-0378">Hydrolase</keyword>
<accession>A0A1Y6CKX4</accession>
<reference evidence="14" key="1">
    <citation type="submission" date="2017-04" db="EMBL/GenBank/DDBJ databases">
        <authorList>
            <person name="Varghese N."/>
            <person name="Submissions S."/>
        </authorList>
    </citation>
    <scope>NUCLEOTIDE SEQUENCE [LARGE SCALE GENOMIC DNA]</scope>
    <source>
        <strain evidence="14">RKEM611</strain>
    </source>
</reference>
<dbReference type="CDD" id="cd09278">
    <property type="entry name" value="RNase_HI_prokaryote_like"/>
    <property type="match status" value="1"/>
</dbReference>
<dbReference type="GO" id="GO:0004523">
    <property type="term" value="F:RNA-DNA hybrid ribonuclease activity"/>
    <property type="evidence" value="ECO:0007669"/>
    <property type="project" value="UniProtKB-UniRule"/>
</dbReference>
<dbReference type="PANTHER" id="PTHR10642">
    <property type="entry name" value="RIBONUCLEASE H1"/>
    <property type="match status" value="1"/>
</dbReference>
<dbReference type="PROSITE" id="PS50879">
    <property type="entry name" value="RNASE_H_1"/>
    <property type="match status" value="1"/>
</dbReference>
<evidence type="ECO:0000256" key="1">
    <source>
        <dbReference type="ARBA" id="ARBA00000077"/>
    </source>
</evidence>
<dbReference type="SUPFAM" id="SSF53098">
    <property type="entry name" value="Ribonuclease H-like"/>
    <property type="match status" value="1"/>
</dbReference>
<proteinExistence type="inferred from homology"/>
<keyword evidence="10" id="KW-0963">Cytoplasm</keyword>
<evidence type="ECO:0000313" key="14">
    <source>
        <dbReference type="Proteomes" id="UP000192907"/>
    </source>
</evidence>
<dbReference type="GO" id="GO:0000287">
    <property type="term" value="F:magnesium ion binding"/>
    <property type="evidence" value="ECO:0007669"/>
    <property type="project" value="UniProtKB-UniRule"/>
</dbReference>
<evidence type="ECO:0000259" key="12">
    <source>
        <dbReference type="PROSITE" id="PS50879"/>
    </source>
</evidence>
<dbReference type="NCBIfam" id="NF001236">
    <property type="entry name" value="PRK00203.1"/>
    <property type="match status" value="1"/>
</dbReference>
<evidence type="ECO:0000256" key="9">
    <source>
        <dbReference type="ARBA" id="ARBA00022842"/>
    </source>
</evidence>
<dbReference type="RefSeq" id="WP_132322789.1">
    <property type="nucleotide sequence ID" value="NZ_FWZT01000020.1"/>
</dbReference>
<keyword evidence="5 10" id="KW-0540">Nuclease</keyword>
<feature type="binding site" evidence="10">
    <location>
        <position position="145"/>
    </location>
    <ligand>
        <name>Mg(2+)</name>
        <dbReference type="ChEBI" id="CHEBI:18420"/>
        <label>2</label>
    </ligand>
</feature>
<dbReference type="OrthoDB" id="5290237at2"/>
<dbReference type="HAMAP" id="MF_00042">
    <property type="entry name" value="RNase_H"/>
    <property type="match status" value="1"/>
</dbReference>
<dbReference type="GO" id="GO:0043137">
    <property type="term" value="P:DNA replication, removal of RNA primer"/>
    <property type="evidence" value="ECO:0007669"/>
    <property type="project" value="TreeGrafter"/>
</dbReference>
<comment type="similarity">
    <text evidence="2 10">Belongs to the RNase H family.</text>
</comment>
<comment type="subcellular location">
    <subcellularLocation>
        <location evidence="10">Cytoplasm</location>
    </subcellularLocation>
</comment>
<dbReference type="InterPro" id="IPR036397">
    <property type="entry name" value="RNaseH_sf"/>
</dbReference>
<evidence type="ECO:0000256" key="11">
    <source>
        <dbReference type="SAM" id="MobiDB-lite"/>
    </source>
</evidence>
<dbReference type="GO" id="GO:0003676">
    <property type="term" value="F:nucleic acid binding"/>
    <property type="evidence" value="ECO:0007669"/>
    <property type="project" value="InterPro"/>
</dbReference>
<evidence type="ECO:0000256" key="7">
    <source>
        <dbReference type="ARBA" id="ARBA00022759"/>
    </source>
</evidence>
<dbReference type="Proteomes" id="UP000192907">
    <property type="component" value="Unassembled WGS sequence"/>
</dbReference>
<dbReference type="InterPro" id="IPR011320">
    <property type="entry name" value="RNase_H1_N"/>
</dbReference>
<sequence>MNKLILDETILIFTDGACKGNPGPGGWGAVIAKPDGHVFELGRGHKNVTNNQMEMTAIVEALHALGQDPGDVAILTDSTYVIQGITQWIWGWMRNGWKTASGNDVSNKELWQSLLTAVQGREKIGKISWHYVRGHRGIEGNERVDHIASELALGHKVDLYDGTLLRYDHDIHNIPEDTSLPERKEKPSGAKKKAYSYLSYVNGELKIHKTWAECEARVRGRSGAKFKKAMSASDEQQIKEDWGLS</sequence>
<dbReference type="STRING" id="1513793.SAMN06296036_120114"/>
<dbReference type="InterPro" id="IPR002156">
    <property type="entry name" value="RNaseH_domain"/>
</dbReference>
<feature type="binding site" evidence="10">
    <location>
        <position position="77"/>
    </location>
    <ligand>
        <name>Mg(2+)</name>
        <dbReference type="ChEBI" id="CHEBI:18420"/>
        <label>1</label>
    </ligand>
</feature>
<feature type="binding site" evidence="10">
    <location>
        <position position="15"/>
    </location>
    <ligand>
        <name>Mg(2+)</name>
        <dbReference type="ChEBI" id="CHEBI:18420"/>
        <label>1</label>
    </ligand>
</feature>
<dbReference type="InterPro" id="IPR050092">
    <property type="entry name" value="RNase_H"/>
</dbReference>
<evidence type="ECO:0000256" key="5">
    <source>
        <dbReference type="ARBA" id="ARBA00022722"/>
    </source>
</evidence>
<dbReference type="EMBL" id="FWZT01000020">
    <property type="protein sequence ID" value="SMF60291.1"/>
    <property type="molecule type" value="Genomic_DNA"/>
</dbReference>
<evidence type="ECO:0000256" key="6">
    <source>
        <dbReference type="ARBA" id="ARBA00022723"/>
    </source>
</evidence>
<evidence type="ECO:0000256" key="8">
    <source>
        <dbReference type="ARBA" id="ARBA00022801"/>
    </source>
</evidence>
<evidence type="ECO:0000256" key="2">
    <source>
        <dbReference type="ARBA" id="ARBA00005300"/>
    </source>
</evidence>
<dbReference type="AlphaFoldDB" id="A0A1Y6CKX4"/>
<feature type="binding site" evidence="10">
    <location>
        <position position="15"/>
    </location>
    <ligand>
        <name>Mg(2+)</name>
        <dbReference type="ChEBI" id="CHEBI:18420"/>
        <label>2</label>
    </ligand>
</feature>
<evidence type="ECO:0000256" key="10">
    <source>
        <dbReference type="HAMAP-Rule" id="MF_00042"/>
    </source>
</evidence>
<feature type="domain" description="RNase H type-1" evidence="12">
    <location>
        <begin position="6"/>
        <end position="153"/>
    </location>
</feature>
<protein>
    <recommendedName>
        <fullName evidence="4 10">Ribonuclease H</fullName>
        <shortName evidence="10">RNase H</shortName>
        <ecNumber evidence="4 10">3.1.26.4</ecNumber>
    </recommendedName>
</protein>
<evidence type="ECO:0000256" key="4">
    <source>
        <dbReference type="ARBA" id="ARBA00012180"/>
    </source>
</evidence>
<dbReference type="Pfam" id="PF00075">
    <property type="entry name" value="RNase_H"/>
    <property type="match status" value="1"/>
</dbReference>
<name>A0A1Y6CKX4_9BACT</name>
<dbReference type="EC" id="3.1.26.4" evidence="4 10"/>
<dbReference type="PANTHER" id="PTHR10642:SF26">
    <property type="entry name" value="RIBONUCLEASE H1"/>
    <property type="match status" value="1"/>
</dbReference>
<keyword evidence="7 10" id="KW-0255">Endonuclease</keyword>
<keyword evidence="14" id="KW-1185">Reference proteome</keyword>
<comment type="subunit">
    <text evidence="3 10">Monomer.</text>
</comment>
<comment type="cofactor">
    <cofactor evidence="10">
        <name>Mg(2+)</name>
        <dbReference type="ChEBI" id="CHEBI:18420"/>
    </cofactor>
    <text evidence="10">Binds 1 Mg(2+) ion per subunit. May bind a second metal ion at a regulatory site, or after substrate binding.</text>
</comment>
<gene>
    <name evidence="10" type="primary">rnhA</name>
    <name evidence="13" type="ORF">SAMN06296036_120114</name>
</gene>
<feature type="region of interest" description="Disordered" evidence="11">
    <location>
        <begin position="225"/>
        <end position="245"/>
    </location>
</feature>
<comment type="function">
    <text evidence="10">Endonuclease that specifically degrades the RNA of RNA-DNA hybrids.</text>
</comment>
<feature type="compositionally biased region" description="Basic and acidic residues" evidence="11">
    <location>
        <begin position="236"/>
        <end position="245"/>
    </location>
</feature>
<comment type="catalytic activity">
    <reaction evidence="1 10">
        <text>Endonucleolytic cleavage to 5'-phosphomonoester.</text>
        <dbReference type="EC" id="3.1.26.4"/>
    </reaction>
</comment>
<evidence type="ECO:0000313" key="13">
    <source>
        <dbReference type="EMBL" id="SMF60291.1"/>
    </source>
</evidence>
<keyword evidence="6 10" id="KW-0479">Metal-binding</keyword>
<keyword evidence="9 10" id="KW-0460">Magnesium</keyword>
<feature type="binding site" evidence="10">
    <location>
        <position position="54"/>
    </location>
    <ligand>
        <name>Mg(2+)</name>
        <dbReference type="ChEBI" id="CHEBI:18420"/>
        <label>1</label>
    </ligand>
</feature>
<dbReference type="InterPro" id="IPR012337">
    <property type="entry name" value="RNaseH-like_sf"/>
</dbReference>
<organism evidence="13 14">
    <name type="scientific">Pseudobacteriovorax antillogorgiicola</name>
    <dbReference type="NCBI Taxonomy" id="1513793"/>
    <lineage>
        <taxon>Bacteria</taxon>
        <taxon>Pseudomonadati</taxon>
        <taxon>Bdellovibrionota</taxon>
        <taxon>Oligoflexia</taxon>
        <taxon>Oligoflexales</taxon>
        <taxon>Pseudobacteriovoracaceae</taxon>
        <taxon>Pseudobacteriovorax</taxon>
    </lineage>
</organism>
<dbReference type="GO" id="GO:0005737">
    <property type="term" value="C:cytoplasm"/>
    <property type="evidence" value="ECO:0007669"/>
    <property type="project" value="UniProtKB-SubCell"/>
</dbReference>